<keyword evidence="2" id="KW-0521">NADP</keyword>
<dbReference type="GO" id="GO:0009231">
    <property type="term" value="P:riboflavin biosynthetic process"/>
    <property type="evidence" value="ECO:0007669"/>
    <property type="project" value="InterPro"/>
</dbReference>
<dbReference type="GO" id="GO:0008703">
    <property type="term" value="F:5-amino-6-(5-phosphoribosylamino)uracil reductase activity"/>
    <property type="evidence" value="ECO:0007669"/>
    <property type="project" value="InterPro"/>
</dbReference>
<evidence type="ECO:0000256" key="3">
    <source>
        <dbReference type="ARBA" id="ARBA00023002"/>
    </source>
</evidence>
<dbReference type="PANTHER" id="PTHR38011">
    <property type="entry name" value="DIHYDROFOLATE REDUCTASE FAMILY PROTEIN (AFU_ORTHOLOGUE AFUA_8G06820)"/>
    <property type="match status" value="1"/>
</dbReference>
<keyword evidence="6" id="KW-1185">Reference proteome</keyword>
<dbReference type="Gene3D" id="3.40.430.10">
    <property type="entry name" value="Dihydrofolate Reductase, subunit A"/>
    <property type="match status" value="1"/>
</dbReference>
<dbReference type="InterPro" id="IPR050765">
    <property type="entry name" value="Riboflavin_Biosynth_HTPR"/>
</dbReference>
<comment type="pathway">
    <text evidence="1">Cofactor biosynthesis; riboflavin biosynthesis.</text>
</comment>
<evidence type="ECO:0000313" key="6">
    <source>
        <dbReference type="Proteomes" id="UP000010472"/>
    </source>
</evidence>
<accession>K9VWH9</accession>
<name>K9VWH9_9CYAN</name>
<evidence type="ECO:0000256" key="1">
    <source>
        <dbReference type="ARBA" id="ARBA00005104"/>
    </source>
</evidence>
<dbReference type="RefSeq" id="WP_015201964.1">
    <property type="nucleotide sequence ID" value="NC_019753.1"/>
</dbReference>
<reference evidence="5 6" key="1">
    <citation type="submission" date="2012-06" db="EMBL/GenBank/DDBJ databases">
        <title>Finished chromosome of genome of Crinalium epipsammum PCC 9333.</title>
        <authorList>
            <consortium name="US DOE Joint Genome Institute"/>
            <person name="Gugger M."/>
            <person name="Coursin T."/>
            <person name="Rippka R."/>
            <person name="Tandeau De Marsac N."/>
            <person name="Huntemann M."/>
            <person name="Wei C.-L."/>
            <person name="Han J."/>
            <person name="Detter J.C."/>
            <person name="Han C."/>
            <person name="Tapia R."/>
            <person name="Davenport K."/>
            <person name="Daligault H."/>
            <person name="Erkkila T."/>
            <person name="Gu W."/>
            <person name="Munk A.C.C."/>
            <person name="Teshima H."/>
            <person name="Xu Y."/>
            <person name="Chain P."/>
            <person name="Chen A."/>
            <person name="Krypides N."/>
            <person name="Mavromatis K."/>
            <person name="Markowitz V."/>
            <person name="Szeto E."/>
            <person name="Ivanova N."/>
            <person name="Mikhailova N."/>
            <person name="Ovchinnikova G."/>
            <person name="Pagani I."/>
            <person name="Pati A."/>
            <person name="Goodwin L."/>
            <person name="Peters L."/>
            <person name="Pitluck S."/>
            <person name="Woyke T."/>
            <person name="Kerfeld C."/>
        </authorList>
    </citation>
    <scope>NUCLEOTIDE SEQUENCE [LARGE SCALE GENOMIC DNA]</scope>
    <source>
        <strain evidence="5 6">PCC 9333</strain>
    </source>
</reference>
<dbReference type="InterPro" id="IPR002734">
    <property type="entry name" value="RibDG_C"/>
</dbReference>
<proteinExistence type="predicted"/>
<dbReference type="STRING" id="1173022.Cri9333_0927"/>
<gene>
    <name evidence="5" type="ORF">Cri9333_0927</name>
</gene>
<dbReference type="AlphaFoldDB" id="K9VWH9"/>
<sequence length="232" mass="25279">MTTNSDFNRPQTTVVLAMSADGKISDVQSSPAGFGSPNDKAHLEQQVAEADAIIFGANTLRSGGTAMRVVNPELLKQRESLGKPPQPIQIVCSRGGNIDPELKFFEQPIPRWLLTTSTGASYWQEGSKFEKILVFDTPEGEIDWVTALEELKKLGLQHLGVLGGGQLIASLLEANLIDEFWLTVCPLIFGGTTAPTPVAGAGFSTEMAPRLELLSVKTIDQEVFLHYRLQRQ</sequence>
<dbReference type="PATRIC" id="fig|1173022.3.peg.1006"/>
<dbReference type="PANTHER" id="PTHR38011:SF7">
    <property type="entry name" value="2,5-DIAMINO-6-RIBOSYLAMINO-4(3H)-PYRIMIDINONE 5'-PHOSPHATE REDUCTASE"/>
    <property type="match status" value="1"/>
</dbReference>
<keyword evidence="3" id="KW-0560">Oxidoreductase</keyword>
<dbReference type="eggNOG" id="COG1985">
    <property type="taxonomic scope" value="Bacteria"/>
</dbReference>
<evidence type="ECO:0000313" key="5">
    <source>
        <dbReference type="EMBL" id="AFZ11842.1"/>
    </source>
</evidence>
<organism evidence="5 6">
    <name type="scientific">Crinalium epipsammum PCC 9333</name>
    <dbReference type="NCBI Taxonomy" id="1173022"/>
    <lineage>
        <taxon>Bacteria</taxon>
        <taxon>Bacillati</taxon>
        <taxon>Cyanobacteriota</taxon>
        <taxon>Cyanophyceae</taxon>
        <taxon>Gomontiellales</taxon>
        <taxon>Gomontiellaceae</taxon>
        <taxon>Crinalium</taxon>
    </lineage>
</organism>
<evidence type="ECO:0000259" key="4">
    <source>
        <dbReference type="Pfam" id="PF01872"/>
    </source>
</evidence>
<dbReference type="SUPFAM" id="SSF53597">
    <property type="entry name" value="Dihydrofolate reductase-like"/>
    <property type="match status" value="1"/>
</dbReference>
<dbReference type="OrthoDB" id="9800865at2"/>
<dbReference type="EMBL" id="CP003620">
    <property type="protein sequence ID" value="AFZ11842.1"/>
    <property type="molecule type" value="Genomic_DNA"/>
</dbReference>
<dbReference type="KEGG" id="cep:Cri9333_0927"/>
<dbReference type="Proteomes" id="UP000010472">
    <property type="component" value="Chromosome"/>
</dbReference>
<evidence type="ECO:0000256" key="2">
    <source>
        <dbReference type="ARBA" id="ARBA00022857"/>
    </source>
</evidence>
<feature type="domain" description="Bacterial bifunctional deaminase-reductase C-terminal" evidence="4">
    <location>
        <begin position="13"/>
        <end position="224"/>
    </location>
</feature>
<dbReference type="Pfam" id="PF01872">
    <property type="entry name" value="RibD_C"/>
    <property type="match status" value="1"/>
</dbReference>
<dbReference type="HOGENOM" id="CLU_036590_4_1_3"/>
<dbReference type="InterPro" id="IPR024072">
    <property type="entry name" value="DHFR-like_dom_sf"/>
</dbReference>
<protein>
    <submittedName>
        <fullName evidence="5">Bifunctional deaminase-reductase domain protein</fullName>
    </submittedName>
</protein>